<dbReference type="GO" id="GO:0009143">
    <property type="term" value="P:nucleoside triphosphate catabolic process"/>
    <property type="evidence" value="ECO:0007669"/>
    <property type="project" value="InterPro"/>
</dbReference>
<dbReference type="InterPro" id="IPR002637">
    <property type="entry name" value="RdgB/HAM1"/>
</dbReference>
<dbReference type="RefSeq" id="WP_089965590.1">
    <property type="nucleotide sequence ID" value="NZ_FOCQ01000003.1"/>
</dbReference>
<dbReference type="Proteomes" id="UP000199695">
    <property type="component" value="Unassembled WGS sequence"/>
</dbReference>
<dbReference type="AlphaFoldDB" id="A0A1H8C7N1"/>
<protein>
    <submittedName>
        <fullName evidence="2">Inosine/xanthosine triphosphate pyrophosphatase, all-alpha NTP-PPase family</fullName>
    </submittedName>
</protein>
<dbReference type="STRING" id="1173111.SAMN05444955_10373"/>
<proteinExistence type="predicted"/>
<keyword evidence="1" id="KW-0378">Hydrolase</keyword>
<keyword evidence="3" id="KW-1185">Reference proteome</keyword>
<dbReference type="OrthoDB" id="9793950at2"/>
<name>A0A1H8C7N1_9BACL</name>
<dbReference type="Gene3D" id="3.90.950.10">
    <property type="match status" value="1"/>
</dbReference>
<dbReference type="GO" id="GO:0047429">
    <property type="term" value="F:nucleoside triphosphate diphosphatase activity"/>
    <property type="evidence" value="ECO:0007669"/>
    <property type="project" value="InterPro"/>
</dbReference>
<dbReference type="Pfam" id="PF01725">
    <property type="entry name" value="Ham1p_like"/>
    <property type="match status" value="1"/>
</dbReference>
<evidence type="ECO:0000313" key="3">
    <source>
        <dbReference type="Proteomes" id="UP000199695"/>
    </source>
</evidence>
<sequence length="205" mass="23579">MDLKKILFGTHNKSKVARIKTVVKDLPIQIVGLNDLNMVEEPEEDGMNVIDNAVKKAKFYYRLSKMPTFSIDNSLYIDKLPESEQPGLMVRRAGGKKLTDREMIEYYSRQLEKIGGESKGKWVSGIAFVWGENLIRQDELVEERYFVSKPSKVIKEGFPLASLAIDLTLNQYLSEITDDERQKVKNDADRKIYNIFVDVLERIEG</sequence>
<dbReference type="InterPro" id="IPR029001">
    <property type="entry name" value="ITPase-like_fam"/>
</dbReference>
<evidence type="ECO:0000256" key="1">
    <source>
        <dbReference type="ARBA" id="ARBA00022801"/>
    </source>
</evidence>
<dbReference type="EMBL" id="FOCQ01000003">
    <property type="protein sequence ID" value="SEM90097.1"/>
    <property type="molecule type" value="Genomic_DNA"/>
</dbReference>
<evidence type="ECO:0000313" key="2">
    <source>
        <dbReference type="EMBL" id="SEM90097.1"/>
    </source>
</evidence>
<organism evidence="2 3">
    <name type="scientific">Lihuaxuella thermophila</name>
    <dbReference type="NCBI Taxonomy" id="1173111"/>
    <lineage>
        <taxon>Bacteria</taxon>
        <taxon>Bacillati</taxon>
        <taxon>Bacillota</taxon>
        <taxon>Bacilli</taxon>
        <taxon>Bacillales</taxon>
        <taxon>Thermoactinomycetaceae</taxon>
        <taxon>Lihuaxuella</taxon>
    </lineage>
</organism>
<gene>
    <name evidence="2" type="ORF">SAMN05444955_10373</name>
</gene>
<accession>A0A1H8C7N1</accession>
<dbReference type="SUPFAM" id="SSF52972">
    <property type="entry name" value="ITPase-like"/>
    <property type="match status" value="1"/>
</dbReference>
<reference evidence="2 3" key="1">
    <citation type="submission" date="2016-10" db="EMBL/GenBank/DDBJ databases">
        <authorList>
            <person name="de Groot N.N."/>
        </authorList>
    </citation>
    <scope>NUCLEOTIDE SEQUENCE [LARGE SCALE GENOMIC DNA]</scope>
    <source>
        <strain evidence="2 3">DSM 46701</strain>
    </source>
</reference>